<dbReference type="InterPro" id="IPR016181">
    <property type="entry name" value="Acyl_CoA_acyltransferase"/>
</dbReference>
<name>A0A1H9PN74_9LACT</name>
<dbReference type="PANTHER" id="PTHR43415:SF4">
    <property type="entry name" value="N-ACETYLTRANSFERASE DOMAIN-CONTAINING PROTEIN"/>
    <property type="match status" value="1"/>
</dbReference>
<dbReference type="SUPFAM" id="SSF55729">
    <property type="entry name" value="Acyl-CoA N-acyltransferases (Nat)"/>
    <property type="match status" value="1"/>
</dbReference>
<evidence type="ECO:0000313" key="2">
    <source>
        <dbReference type="EMBL" id="SER49540.1"/>
    </source>
</evidence>
<dbReference type="Proteomes" id="UP000198948">
    <property type="component" value="Unassembled WGS sequence"/>
</dbReference>
<dbReference type="EMBL" id="FOHA01000001">
    <property type="protein sequence ID" value="SER49540.1"/>
    <property type="molecule type" value="Genomic_DNA"/>
</dbReference>
<dbReference type="Pfam" id="PF13302">
    <property type="entry name" value="Acetyltransf_3"/>
    <property type="match status" value="1"/>
</dbReference>
<dbReference type="PANTHER" id="PTHR43415">
    <property type="entry name" value="SPERMIDINE N(1)-ACETYLTRANSFERASE"/>
    <property type="match status" value="1"/>
</dbReference>
<sequence length="180" mass="21281">MFNKNCTDKVTLRSIETTDIFDLWKIAFDGDLEWMKWNGPYLKDPVLSLEAFTKLAEERYVNNPFAAVVVYENQIVGQVFAFWEDGTLKQWLEFGICLYDQSTWNKGIGSEVIQCWITYLFETVPLIQRVGFTTWSGNKGMMKIGEKLGMVREAQIRKVRYYQEKYYDSIKYGVLREEWQ</sequence>
<dbReference type="AlphaFoldDB" id="A0A1H9PN74"/>
<organism evidence="2 3">
    <name type="scientific">Isobaculum melis</name>
    <dbReference type="NCBI Taxonomy" id="142588"/>
    <lineage>
        <taxon>Bacteria</taxon>
        <taxon>Bacillati</taxon>
        <taxon>Bacillota</taxon>
        <taxon>Bacilli</taxon>
        <taxon>Lactobacillales</taxon>
        <taxon>Carnobacteriaceae</taxon>
        <taxon>Isobaculum</taxon>
    </lineage>
</organism>
<feature type="domain" description="N-acetyltransferase" evidence="1">
    <location>
        <begin position="10"/>
        <end position="168"/>
    </location>
</feature>
<keyword evidence="3" id="KW-1185">Reference proteome</keyword>
<gene>
    <name evidence="2" type="ORF">SAMN04488559_10126</name>
</gene>
<keyword evidence="2" id="KW-0808">Transferase</keyword>
<dbReference type="RefSeq" id="WP_092649192.1">
    <property type="nucleotide sequence ID" value="NZ_FOHA01000001.1"/>
</dbReference>
<evidence type="ECO:0000259" key="1">
    <source>
        <dbReference type="PROSITE" id="PS51186"/>
    </source>
</evidence>
<dbReference type="STRING" id="142588.SAMN04488559_10126"/>
<dbReference type="InterPro" id="IPR000182">
    <property type="entry name" value="GNAT_dom"/>
</dbReference>
<dbReference type="PROSITE" id="PS51186">
    <property type="entry name" value="GNAT"/>
    <property type="match status" value="1"/>
</dbReference>
<accession>A0A1H9PN74</accession>
<dbReference type="Gene3D" id="3.40.630.30">
    <property type="match status" value="1"/>
</dbReference>
<reference evidence="2 3" key="1">
    <citation type="submission" date="2016-10" db="EMBL/GenBank/DDBJ databases">
        <authorList>
            <person name="de Groot N.N."/>
        </authorList>
    </citation>
    <scope>NUCLEOTIDE SEQUENCE [LARGE SCALE GENOMIC DNA]</scope>
    <source>
        <strain evidence="2 3">DSM 13760</strain>
    </source>
</reference>
<protein>
    <submittedName>
        <fullName evidence="2">Protein N-acetyltransferase, RimJ/RimL family</fullName>
    </submittedName>
</protein>
<dbReference type="GO" id="GO:0016747">
    <property type="term" value="F:acyltransferase activity, transferring groups other than amino-acyl groups"/>
    <property type="evidence" value="ECO:0007669"/>
    <property type="project" value="InterPro"/>
</dbReference>
<evidence type="ECO:0000313" key="3">
    <source>
        <dbReference type="Proteomes" id="UP000198948"/>
    </source>
</evidence>
<proteinExistence type="predicted"/>
<dbReference type="OrthoDB" id="9795206at2"/>